<sequence>MLGGRMGIKLGDADQRSKAPCPQIIAWSPLSLIYLADANENLSVEDLQLGVCRERETRNAEGRAARKAKSRGM</sequence>
<gene>
    <name evidence="1" type="ORF">CEXT_676041</name>
</gene>
<comment type="caution">
    <text evidence="1">The sequence shown here is derived from an EMBL/GenBank/DDBJ whole genome shotgun (WGS) entry which is preliminary data.</text>
</comment>
<dbReference type="EMBL" id="BPLR01005063">
    <property type="protein sequence ID" value="GIX99550.1"/>
    <property type="molecule type" value="Genomic_DNA"/>
</dbReference>
<name>A0AAV4PRJ1_CAEEX</name>
<evidence type="ECO:0000313" key="1">
    <source>
        <dbReference type="EMBL" id="GIX99550.1"/>
    </source>
</evidence>
<dbReference type="Proteomes" id="UP001054945">
    <property type="component" value="Unassembled WGS sequence"/>
</dbReference>
<accession>A0AAV4PRJ1</accession>
<feature type="non-terminal residue" evidence="1">
    <location>
        <position position="73"/>
    </location>
</feature>
<reference evidence="1 2" key="1">
    <citation type="submission" date="2021-06" db="EMBL/GenBank/DDBJ databases">
        <title>Caerostris extrusa draft genome.</title>
        <authorList>
            <person name="Kono N."/>
            <person name="Arakawa K."/>
        </authorList>
    </citation>
    <scope>NUCLEOTIDE SEQUENCE [LARGE SCALE GENOMIC DNA]</scope>
</reference>
<evidence type="ECO:0000313" key="2">
    <source>
        <dbReference type="Proteomes" id="UP001054945"/>
    </source>
</evidence>
<dbReference type="AlphaFoldDB" id="A0AAV4PRJ1"/>
<organism evidence="1 2">
    <name type="scientific">Caerostris extrusa</name>
    <name type="common">Bark spider</name>
    <name type="synonym">Caerostris bankana</name>
    <dbReference type="NCBI Taxonomy" id="172846"/>
    <lineage>
        <taxon>Eukaryota</taxon>
        <taxon>Metazoa</taxon>
        <taxon>Ecdysozoa</taxon>
        <taxon>Arthropoda</taxon>
        <taxon>Chelicerata</taxon>
        <taxon>Arachnida</taxon>
        <taxon>Araneae</taxon>
        <taxon>Araneomorphae</taxon>
        <taxon>Entelegynae</taxon>
        <taxon>Araneoidea</taxon>
        <taxon>Araneidae</taxon>
        <taxon>Caerostris</taxon>
    </lineage>
</organism>
<protein>
    <submittedName>
        <fullName evidence="1">Uncharacterized protein</fullName>
    </submittedName>
</protein>
<keyword evidence="2" id="KW-1185">Reference proteome</keyword>
<proteinExistence type="predicted"/>